<evidence type="ECO:0000256" key="5">
    <source>
        <dbReference type="ARBA" id="ARBA00022475"/>
    </source>
</evidence>
<feature type="transmembrane region" description="Helical" evidence="10">
    <location>
        <begin position="422"/>
        <end position="440"/>
    </location>
</feature>
<dbReference type="EMBL" id="CBDS010000087">
    <property type="protein sequence ID" value="CDB46570.1"/>
    <property type="molecule type" value="Genomic_DNA"/>
</dbReference>
<reference evidence="11" key="1">
    <citation type="submission" date="2012-11" db="EMBL/GenBank/DDBJ databases">
        <title>Dependencies among metagenomic species, viruses, plasmids and units of genetic variation.</title>
        <authorList>
            <person name="Nielsen H.B."/>
            <person name="Almeida M."/>
            <person name="Juncker A.S."/>
            <person name="Rasmussen S."/>
            <person name="Li J."/>
            <person name="Sunagawa S."/>
            <person name="Plichta D."/>
            <person name="Gautier L."/>
            <person name="Le Chatelier E."/>
            <person name="Peletier E."/>
            <person name="Bonde I."/>
            <person name="Nielsen T."/>
            <person name="Manichanh C."/>
            <person name="Arumugam M."/>
            <person name="Batto J."/>
            <person name="Santos M.B.Q.D."/>
            <person name="Blom N."/>
            <person name="Borruel N."/>
            <person name="Burgdorf K.S."/>
            <person name="Boumezbeur F."/>
            <person name="Casellas F."/>
            <person name="Dore J."/>
            <person name="Guarner F."/>
            <person name="Hansen T."/>
            <person name="Hildebrand F."/>
            <person name="Kaas R.S."/>
            <person name="Kennedy S."/>
            <person name="Kristiansen K."/>
            <person name="Kultima J.R."/>
            <person name="Leonard P."/>
            <person name="Levenez F."/>
            <person name="Lund O."/>
            <person name="Moumen B."/>
            <person name="Le Paslier D."/>
            <person name="Pons N."/>
            <person name="Pedersen O."/>
            <person name="Prifti E."/>
            <person name="Qin J."/>
            <person name="Raes J."/>
            <person name="Tap J."/>
            <person name="Tims S."/>
            <person name="Ussery D.W."/>
            <person name="Yamada T."/>
            <person name="MetaHit consortium"/>
            <person name="Renault P."/>
            <person name="Sicheritz-Ponten T."/>
            <person name="Bork P."/>
            <person name="Wang J."/>
            <person name="Brunak S."/>
            <person name="Ehrlich S.D."/>
        </authorList>
    </citation>
    <scope>NUCLEOTIDE SEQUENCE [LARGE SCALE GENOMIC DNA]</scope>
</reference>
<keyword evidence="9" id="KW-0046">Antibiotic resistance</keyword>
<feature type="transmembrane region" description="Helical" evidence="10">
    <location>
        <begin position="276"/>
        <end position="297"/>
    </location>
</feature>
<comment type="similarity">
    <text evidence="2">Belongs to the multi antimicrobial extrusion (MATE) (TC 2.A.66.1) family. MepA subfamily.</text>
</comment>
<dbReference type="AlphaFoldDB" id="R6IBG3"/>
<keyword evidence="6 10" id="KW-0812">Transmembrane</keyword>
<accession>R6IBG3</accession>
<comment type="subcellular location">
    <subcellularLocation>
        <location evidence="1">Cell membrane</location>
        <topology evidence="1">Multi-pass membrane protein</topology>
    </subcellularLocation>
</comment>
<feature type="transmembrane region" description="Helical" evidence="10">
    <location>
        <begin position="90"/>
        <end position="114"/>
    </location>
</feature>
<gene>
    <name evidence="11" type="ORF">BN533_01626</name>
</gene>
<feature type="transmembrane region" description="Helical" evidence="10">
    <location>
        <begin position="391"/>
        <end position="416"/>
    </location>
</feature>
<keyword evidence="5" id="KW-1003">Cell membrane</keyword>
<dbReference type="InterPro" id="IPR002528">
    <property type="entry name" value="MATE_fam"/>
</dbReference>
<evidence type="ECO:0000256" key="7">
    <source>
        <dbReference type="ARBA" id="ARBA00022989"/>
    </source>
</evidence>
<dbReference type="HOGENOM" id="CLU_012893_0_2_9"/>
<evidence type="ECO:0000256" key="4">
    <source>
        <dbReference type="ARBA" id="ARBA00022448"/>
    </source>
</evidence>
<evidence type="ECO:0000256" key="3">
    <source>
        <dbReference type="ARBA" id="ARBA00022106"/>
    </source>
</evidence>
<dbReference type="PANTHER" id="PTHR43823:SF3">
    <property type="entry name" value="MULTIDRUG EXPORT PROTEIN MEPA"/>
    <property type="match status" value="1"/>
</dbReference>
<feature type="transmembrane region" description="Helical" evidence="10">
    <location>
        <begin position="358"/>
        <end position="379"/>
    </location>
</feature>
<dbReference type="PANTHER" id="PTHR43823">
    <property type="entry name" value="SPORULATION PROTEIN YKVU"/>
    <property type="match status" value="1"/>
</dbReference>
<feature type="transmembrane region" description="Helical" evidence="10">
    <location>
        <begin position="54"/>
        <end position="78"/>
    </location>
</feature>
<keyword evidence="8 10" id="KW-0472">Membrane</keyword>
<dbReference type="RefSeq" id="WP_021718526.1">
    <property type="nucleotide sequence ID" value="NZ_CAUERG010000002.1"/>
</dbReference>
<feature type="transmembrane region" description="Helical" evidence="10">
    <location>
        <begin position="243"/>
        <end position="264"/>
    </location>
</feature>
<dbReference type="GO" id="GO:0005886">
    <property type="term" value="C:plasma membrane"/>
    <property type="evidence" value="ECO:0007669"/>
    <property type="project" value="UniProtKB-SubCell"/>
</dbReference>
<evidence type="ECO:0000313" key="11">
    <source>
        <dbReference type="EMBL" id="CDB46570.1"/>
    </source>
</evidence>
<dbReference type="InterPro" id="IPR051327">
    <property type="entry name" value="MATE_MepA_subfamily"/>
</dbReference>
<feature type="transmembrane region" description="Helical" evidence="10">
    <location>
        <begin position="163"/>
        <end position="183"/>
    </location>
</feature>
<proteinExistence type="inferred from homology"/>
<feature type="transmembrane region" description="Helical" evidence="10">
    <location>
        <begin position="318"/>
        <end position="338"/>
    </location>
</feature>
<sequence>MYSKINVKQSFSDFILYIFPSVVTMVLVSFYSAIDSWFLAQYVSTNAMAAINIVLPYSNLIWGLAVMFTCGSCALVGIKLGEGKRSLANTYFTSMFWFLTGFTAIFAIVAYFNMDRIIYSLGSTALLFEDCKTYLKYMILGTPILAVKLFLEYYIRLDGRPAYSLVMSLTGFILNIILDYYTIVVLGWGVFGASISTITSIAISTLMGLVYFKLYETNLKFTKFHWNKWYFIKSSFNGAGEMLTELSSGIVTIFFNIAIIKFAGEDGVAAMAVNINIFYFLISIYLGIATGAQPVISYAYGAQNKKRLGEIIDHCKKAILFGSLAVFTLARFYGANIISWYIGDNQQVIDLAVHGFRMFSYCFIFLGFNIFIAGFYTAIGNGLIAGIISLLRSLIFVLAALFTLPSLIGINGIWLSVPFAELATMTISIVFYLMFVNSYFKKVTP</sequence>
<evidence type="ECO:0000256" key="9">
    <source>
        <dbReference type="ARBA" id="ARBA00023251"/>
    </source>
</evidence>
<feature type="transmembrane region" description="Helical" evidence="10">
    <location>
        <begin position="134"/>
        <end position="151"/>
    </location>
</feature>
<dbReference type="InterPro" id="IPR045070">
    <property type="entry name" value="MATE_MepA-like"/>
</dbReference>
<protein>
    <recommendedName>
        <fullName evidence="3">Multidrug export protein MepA</fullName>
    </recommendedName>
</protein>
<dbReference type="STRING" id="1262914.BN533_01626"/>
<dbReference type="Pfam" id="PF01554">
    <property type="entry name" value="MatE"/>
    <property type="match status" value="2"/>
</dbReference>
<evidence type="ECO:0000256" key="10">
    <source>
        <dbReference type="SAM" id="Phobius"/>
    </source>
</evidence>
<feature type="transmembrane region" description="Helical" evidence="10">
    <location>
        <begin position="189"/>
        <end position="212"/>
    </location>
</feature>
<dbReference type="PIRSF" id="PIRSF006603">
    <property type="entry name" value="DinF"/>
    <property type="match status" value="1"/>
</dbReference>
<dbReference type="InterPro" id="IPR048279">
    <property type="entry name" value="MdtK-like"/>
</dbReference>
<organism evidence="11">
    <name type="scientific">Phascolarctobacterium faecium</name>
    <dbReference type="NCBI Taxonomy" id="33025"/>
    <lineage>
        <taxon>Bacteria</taxon>
        <taxon>Bacillati</taxon>
        <taxon>Bacillota</taxon>
        <taxon>Negativicutes</taxon>
        <taxon>Acidaminococcales</taxon>
        <taxon>Acidaminococcaceae</taxon>
        <taxon>Phascolarctobacterium</taxon>
    </lineage>
</organism>
<evidence type="ECO:0000256" key="2">
    <source>
        <dbReference type="ARBA" id="ARBA00008417"/>
    </source>
</evidence>
<feature type="transmembrane region" description="Helical" evidence="10">
    <location>
        <begin position="14"/>
        <end position="34"/>
    </location>
</feature>
<evidence type="ECO:0000256" key="1">
    <source>
        <dbReference type="ARBA" id="ARBA00004651"/>
    </source>
</evidence>
<dbReference type="CDD" id="cd13143">
    <property type="entry name" value="MATE_MepA_like"/>
    <property type="match status" value="1"/>
</dbReference>
<keyword evidence="7 10" id="KW-1133">Transmembrane helix</keyword>
<name>R6IBG3_9FIRM</name>
<evidence type="ECO:0000256" key="6">
    <source>
        <dbReference type="ARBA" id="ARBA00022692"/>
    </source>
</evidence>
<comment type="caution">
    <text evidence="11">The sequence shown here is derived from an EMBL/GenBank/DDBJ whole genome shotgun (WGS) entry which is preliminary data.</text>
</comment>
<dbReference type="GO" id="GO:0015297">
    <property type="term" value="F:antiporter activity"/>
    <property type="evidence" value="ECO:0007669"/>
    <property type="project" value="InterPro"/>
</dbReference>
<dbReference type="GO" id="GO:0042910">
    <property type="term" value="F:xenobiotic transmembrane transporter activity"/>
    <property type="evidence" value="ECO:0007669"/>
    <property type="project" value="InterPro"/>
</dbReference>
<keyword evidence="4" id="KW-0813">Transport</keyword>
<dbReference type="GO" id="GO:0046677">
    <property type="term" value="P:response to antibiotic"/>
    <property type="evidence" value="ECO:0007669"/>
    <property type="project" value="UniProtKB-KW"/>
</dbReference>
<evidence type="ECO:0000256" key="8">
    <source>
        <dbReference type="ARBA" id="ARBA00023136"/>
    </source>
</evidence>
<dbReference type="eggNOG" id="COG0534">
    <property type="taxonomic scope" value="Bacteria"/>
</dbReference>